<name>A0ABT6QH63_9PSED</name>
<reference evidence="4 5" key="1">
    <citation type="submission" date="2023-02" db="EMBL/GenBank/DDBJ databases">
        <title>Pseudomonas chrutzelriedensis sp. nov., a potently antifungal strain isolated from moss.</title>
        <authorList>
            <person name="Schnyder A."/>
            <person name="Kalawong R."/>
            <person name="Eberl L."/>
            <person name="Agnoli K."/>
        </authorList>
    </citation>
    <scope>NUCLEOTIDE SEQUENCE [LARGE SCALE GENOMIC DNA]</scope>
    <source>
        <strain evidence="4 5">681</strain>
    </source>
</reference>
<evidence type="ECO:0000313" key="4">
    <source>
        <dbReference type="EMBL" id="MDI2590223.1"/>
    </source>
</evidence>
<dbReference type="SMART" id="SM00342">
    <property type="entry name" value="HTH_ARAC"/>
    <property type="match status" value="1"/>
</dbReference>
<dbReference type="PANTHER" id="PTHR43130">
    <property type="entry name" value="ARAC-FAMILY TRANSCRIPTIONAL REGULATOR"/>
    <property type="match status" value="1"/>
</dbReference>
<dbReference type="PANTHER" id="PTHR43130:SF3">
    <property type="entry name" value="HTH-TYPE TRANSCRIPTIONAL REGULATOR RV1931C"/>
    <property type="match status" value="1"/>
</dbReference>
<accession>A0ABT6QH63</accession>
<dbReference type="EMBL" id="JARBWL010000001">
    <property type="protein sequence ID" value="MDI2590223.1"/>
    <property type="molecule type" value="Genomic_DNA"/>
</dbReference>
<dbReference type="Gene3D" id="3.40.50.880">
    <property type="match status" value="1"/>
</dbReference>
<dbReference type="InterPro" id="IPR029062">
    <property type="entry name" value="Class_I_gatase-like"/>
</dbReference>
<keyword evidence="1" id="KW-0805">Transcription regulation</keyword>
<dbReference type="Pfam" id="PF12833">
    <property type="entry name" value="HTH_18"/>
    <property type="match status" value="1"/>
</dbReference>
<organism evidence="4 5">
    <name type="scientific">Pseudomonas fungipugnans</name>
    <dbReference type="NCBI Taxonomy" id="3024217"/>
    <lineage>
        <taxon>Bacteria</taxon>
        <taxon>Pseudomonadati</taxon>
        <taxon>Pseudomonadota</taxon>
        <taxon>Gammaproteobacteria</taxon>
        <taxon>Pseudomonadales</taxon>
        <taxon>Pseudomonadaceae</taxon>
        <taxon>Pseudomonas</taxon>
    </lineage>
</organism>
<dbReference type="Pfam" id="PF01965">
    <property type="entry name" value="DJ-1_PfpI"/>
    <property type="match status" value="1"/>
</dbReference>
<protein>
    <submittedName>
        <fullName evidence="4">Helix-turn-helix domain-containing protein</fullName>
    </submittedName>
</protein>
<keyword evidence="2" id="KW-0804">Transcription</keyword>
<proteinExistence type="predicted"/>
<keyword evidence="5" id="KW-1185">Reference proteome</keyword>
<feature type="domain" description="HTH araC/xylS-type" evidence="3">
    <location>
        <begin position="254"/>
        <end position="352"/>
    </location>
</feature>
<dbReference type="SUPFAM" id="SSF52317">
    <property type="entry name" value="Class I glutamine amidotransferase-like"/>
    <property type="match status" value="1"/>
</dbReference>
<dbReference type="Proteomes" id="UP001159100">
    <property type="component" value="Unassembled WGS sequence"/>
</dbReference>
<sequence>MSRPAVPLHAKHPSFAAMSDIPASAPLRTVVVLAFDDHLLLNAAGPLEVFAAIPRILRGDFAAHPPYRLLIASPQGGQVMSISGIAVSTCSLEQIDQQAPEIDTLIVAGGPGMAALEANEHARDWLRRRATEIRRLCSIGTGAFALAAAGLLDGRKVVTHWKFTEELQTRYPAVLCQPDGLYLHDGNLWTCGGATAGIDLALGLVEQDLGPQAALSLARYFTVFLWRSPEQSQLSASLDAQSRALRTDPDVRLARLHAWIAGNLNGDLRVERLAEQFGMSPRHFARAYVAATGETPAQAVENLRLEAAGRLLKTTREPIKRIAETVGFGREERMRRVFQKQWGTSPLSYRTQAASPLPVQQTGGPAPLAIALQGLAL</sequence>
<evidence type="ECO:0000256" key="2">
    <source>
        <dbReference type="ARBA" id="ARBA00023163"/>
    </source>
</evidence>
<evidence type="ECO:0000256" key="1">
    <source>
        <dbReference type="ARBA" id="ARBA00023015"/>
    </source>
</evidence>
<dbReference type="SUPFAM" id="SSF46689">
    <property type="entry name" value="Homeodomain-like"/>
    <property type="match status" value="2"/>
</dbReference>
<dbReference type="InterPro" id="IPR018060">
    <property type="entry name" value="HTH_AraC"/>
</dbReference>
<dbReference type="InterPro" id="IPR002818">
    <property type="entry name" value="DJ-1/PfpI"/>
</dbReference>
<comment type="caution">
    <text evidence="4">The sequence shown here is derived from an EMBL/GenBank/DDBJ whole genome shotgun (WGS) entry which is preliminary data.</text>
</comment>
<dbReference type="InterPro" id="IPR009057">
    <property type="entry name" value="Homeodomain-like_sf"/>
</dbReference>
<gene>
    <name evidence="4" type="ORF">POF45_02095</name>
</gene>
<evidence type="ECO:0000259" key="3">
    <source>
        <dbReference type="PROSITE" id="PS01124"/>
    </source>
</evidence>
<dbReference type="RefSeq" id="WP_282314928.1">
    <property type="nucleotide sequence ID" value="NZ_JARBWL010000001.1"/>
</dbReference>
<dbReference type="InterPro" id="IPR052158">
    <property type="entry name" value="INH-QAR"/>
</dbReference>
<evidence type="ECO:0000313" key="5">
    <source>
        <dbReference type="Proteomes" id="UP001159100"/>
    </source>
</evidence>
<dbReference type="PROSITE" id="PS01124">
    <property type="entry name" value="HTH_ARAC_FAMILY_2"/>
    <property type="match status" value="1"/>
</dbReference>
<dbReference type="Gene3D" id="1.10.10.60">
    <property type="entry name" value="Homeodomain-like"/>
    <property type="match status" value="1"/>
</dbReference>